<protein>
    <submittedName>
        <fullName evidence="1">Uncharacterized protein</fullName>
    </submittedName>
</protein>
<sequence>MPFFTRKKLFSSASAERWKKEHDCYLKNGSCVLEELLALCDGNCRIPIRHYTAIEINNAIKHSKTTIMELADVYMVTGSLDNRPVLVRFQ</sequence>
<accession>A0AAV9L0H4</accession>
<evidence type="ECO:0000313" key="2">
    <source>
        <dbReference type="Proteomes" id="UP001311915"/>
    </source>
</evidence>
<comment type="caution">
    <text evidence="1">The sequence shown here is derived from an EMBL/GenBank/DDBJ whole genome shotgun (WGS) entry which is preliminary data.</text>
</comment>
<dbReference type="AlphaFoldDB" id="A0AAV9L0H4"/>
<gene>
    <name evidence="1" type="ORF">R3W88_017091</name>
</gene>
<name>A0AAV9L0H4_9SOLN</name>
<evidence type="ECO:0000313" key="1">
    <source>
        <dbReference type="EMBL" id="KAK4718753.1"/>
    </source>
</evidence>
<organism evidence="1 2">
    <name type="scientific">Solanum pinnatisectum</name>
    <name type="common">tansyleaf nightshade</name>
    <dbReference type="NCBI Taxonomy" id="50273"/>
    <lineage>
        <taxon>Eukaryota</taxon>
        <taxon>Viridiplantae</taxon>
        <taxon>Streptophyta</taxon>
        <taxon>Embryophyta</taxon>
        <taxon>Tracheophyta</taxon>
        <taxon>Spermatophyta</taxon>
        <taxon>Magnoliopsida</taxon>
        <taxon>eudicotyledons</taxon>
        <taxon>Gunneridae</taxon>
        <taxon>Pentapetalae</taxon>
        <taxon>asterids</taxon>
        <taxon>lamiids</taxon>
        <taxon>Solanales</taxon>
        <taxon>Solanaceae</taxon>
        <taxon>Solanoideae</taxon>
        <taxon>Solaneae</taxon>
        <taxon>Solanum</taxon>
    </lineage>
</organism>
<keyword evidence="2" id="KW-1185">Reference proteome</keyword>
<proteinExistence type="predicted"/>
<dbReference type="EMBL" id="JAWPEI010000008">
    <property type="protein sequence ID" value="KAK4718753.1"/>
    <property type="molecule type" value="Genomic_DNA"/>
</dbReference>
<reference evidence="1 2" key="1">
    <citation type="submission" date="2023-10" db="EMBL/GenBank/DDBJ databases">
        <title>Genome-Wide Identification Analysis in wild type Solanum Pinnatisectum Reveals Some Genes Defensing Phytophthora Infestans.</title>
        <authorList>
            <person name="Sun C."/>
        </authorList>
    </citation>
    <scope>NUCLEOTIDE SEQUENCE [LARGE SCALE GENOMIC DNA]</scope>
    <source>
        <strain evidence="1">LQN</strain>
        <tissue evidence="1">Leaf</tissue>
    </source>
</reference>
<dbReference type="Proteomes" id="UP001311915">
    <property type="component" value="Unassembled WGS sequence"/>
</dbReference>